<reference evidence="1" key="1">
    <citation type="journal article" date="2014" name="Int. J. Syst. Evol. Microbiol.">
        <title>Complete genome sequence of Corynebacterium casei LMG S-19264T (=DSM 44701T), isolated from a smear-ripened cheese.</title>
        <authorList>
            <consortium name="US DOE Joint Genome Institute (JGI-PGF)"/>
            <person name="Walter F."/>
            <person name="Albersmeier A."/>
            <person name="Kalinowski J."/>
            <person name="Ruckert C."/>
        </authorList>
    </citation>
    <scope>NUCLEOTIDE SEQUENCE</scope>
    <source>
        <strain evidence="1">JCM 31740</strain>
    </source>
</reference>
<dbReference type="GO" id="GO:0003746">
    <property type="term" value="F:translation elongation factor activity"/>
    <property type="evidence" value="ECO:0007669"/>
    <property type="project" value="UniProtKB-KW"/>
</dbReference>
<dbReference type="NCBIfam" id="NF005013">
    <property type="entry name" value="PRK06418.1"/>
    <property type="match status" value="1"/>
</dbReference>
<keyword evidence="1" id="KW-0648">Protein biosynthesis</keyword>
<accession>A0A830H0F8</accession>
<organism evidence="1 2">
    <name type="scientific">Sulfodiicoccus acidiphilus</name>
    <dbReference type="NCBI Taxonomy" id="1670455"/>
    <lineage>
        <taxon>Archaea</taxon>
        <taxon>Thermoproteota</taxon>
        <taxon>Thermoprotei</taxon>
        <taxon>Sulfolobales</taxon>
        <taxon>Sulfolobaceae</taxon>
        <taxon>Sulfodiicoccus</taxon>
    </lineage>
</organism>
<dbReference type="Proteomes" id="UP000616143">
    <property type="component" value="Unassembled WGS sequence"/>
</dbReference>
<proteinExistence type="predicted"/>
<evidence type="ECO:0000313" key="2">
    <source>
        <dbReference type="Proteomes" id="UP000616143"/>
    </source>
</evidence>
<gene>
    <name evidence="1" type="ORF">GCM10007116_13050</name>
</gene>
<dbReference type="EMBL" id="BMQS01000011">
    <property type="protein sequence ID" value="GGT96944.1"/>
    <property type="molecule type" value="Genomic_DNA"/>
</dbReference>
<evidence type="ECO:0000313" key="1">
    <source>
        <dbReference type="EMBL" id="GGT96944.1"/>
    </source>
</evidence>
<dbReference type="AlphaFoldDB" id="A0A830H0F8"/>
<keyword evidence="1" id="KW-0251">Elongation factor</keyword>
<protein>
    <submittedName>
        <fullName evidence="1">Transcription elongation factor NusA</fullName>
    </submittedName>
</protein>
<reference evidence="1" key="2">
    <citation type="submission" date="2020-09" db="EMBL/GenBank/DDBJ databases">
        <authorList>
            <person name="Sun Q."/>
            <person name="Ohkuma M."/>
        </authorList>
    </citation>
    <scope>NUCLEOTIDE SEQUENCE</scope>
    <source>
        <strain evidence="1">JCM 31740</strain>
    </source>
</reference>
<name>A0A830H0F8_9CREN</name>
<comment type="caution">
    <text evidence="1">The sequence shown here is derived from an EMBL/GenBank/DDBJ whole genome shotgun (WGS) entry which is preliminary data.</text>
</comment>
<sequence length="170" mass="19120">MMKIPLDSVCVRSGLLCDRCQGLVDSGDVDSGEVEIMRVLLELEESQFRELKDSVYHRAIRIGHLLVLVVTSGPNMTQSRWVKVSKALQEKLKVKTVRIVEKVNDLKASASQLLSPARVLGVNTLWLPDGTVQYVVRVSKNERRYLPSGTLELERALSKLYSTTVKIRVE</sequence>